<dbReference type="RefSeq" id="WP_255920594.1">
    <property type="nucleotide sequence ID" value="NZ_JANFNG010000009.1"/>
</dbReference>
<protein>
    <submittedName>
        <fullName evidence="3">Uncharacterized protein</fullName>
    </submittedName>
</protein>
<keyword evidence="4" id="KW-1185">Reference proteome</keyword>
<evidence type="ECO:0000256" key="1">
    <source>
        <dbReference type="SAM" id="MobiDB-lite"/>
    </source>
</evidence>
<organism evidence="3 4">
    <name type="scientific">Streptomyces humicola</name>
    <dbReference type="NCBI Taxonomy" id="2953240"/>
    <lineage>
        <taxon>Bacteria</taxon>
        <taxon>Bacillati</taxon>
        <taxon>Actinomycetota</taxon>
        <taxon>Actinomycetes</taxon>
        <taxon>Kitasatosporales</taxon>
        <taxon>Streptomycetaceae</taxon>
        <taxon>Streptomyces</taxon>
    </lineage>
</organism>
<evidence type="ECO:0000313" key="3">
    <source>
        <dbReference type="EMBL" id="MCQ4081688.1"/>
    </source>
</evidence>
<evidence type="ECO:0000313" key="4">
    <source>
        <dbReference type="Proteomes" id="UP001057702"/>
    </source>
</evidence>
<proteinExistence type="predicted"/>
<feature type="region of interest" description="Disordered" evidence="1">
    <location>
        <begin position="13"/>
        <end position="35"/>
    </location>
</feature>
<reference evidence="3" key="1">
    <citation type="submission" date="2022-06" db="EMBL/GenBank/DDBJ databases">
        <title>Draft genome sequence of Streptomyces sp. RB6PN25 isolated from peat swamp forest in Thailand.</title>
        <authorList>
            <person name="Duangmal K."/>
            <person name="Klaysubun C."/>
        </authorList>
    </citation>
    <scope>NUCLEOTIDE SEQUENCE</scope>
    <source>
        <strain evidence="3">RB6PN25</strain>
    </source>
</reference>
<dbReference type="EMBL" id="JANFNG010000009">
    <property type="protein sequence ID" value="MCQ4081688.1"/>
    <property type="molecule type" value="Genomic_DNA"/>
</dbReference>
<comment type="caution">
    <text evidence="3">The sequence shown here is derived from an EMBL/GenBank/DDBJ whole genome shotgun (WGS) entry which is preliminary data.</text>
</comment>
<evidence type="ECO:0000256" key="2">
    <source>
        <dbReference type="SAM" id="Phobius"/>
    </source>
</evidence>
<feature type="region of interest" description="Disordered" evidence="1">
    <location>
        <begin position="64"/>
        <end position="112"/>
    </location>
</feature>
<feature type="compositionally biased region" description="Polar residues" evidence="1">
    <location>
        <begin position="69"/>
        <end position="93"/>
    </location>
</feature>
<sequence>MREDFETILRSGSAELAARTSPRPAGAVRARGDQLRRRHSVVTTALAVVAAAAVGGGAFAATGLPGRSGPSSTVTTHPATSAPSNPSDVTTPPSGRASVVPSPSANGAGNSTASCRSLVASPAVKDAVTAAYRQSQQGLVHIEPVKGTFYYGTCGGVTYAGTRFMPAAGSTLAEQVALQDAGGAMKYFVQRPGGTWIFVAGDGLPASPLGCAAISQIPSGLATAWGDCLAQRTIG</sequence>
<name>A0ABT1PVJ2_9ACTN</name>
<feature type="compositionally biased region" description="Polar residues" evidence="1">
    <location>
        <begin position="101"/>
        <end position="112"/>
    </location>
</feature>
<keyword evidence="2" id="KW-0472">Membrane</keyword>
<dbReference type="Proteomes" id="UP001057702">
    <property type="component" value="Unassembled WGS sequence"/>
</dbReference>
<keyword evidence="2" id="KW-1133">Transmembrane helix</keyword>
<keyword evidence="2" id="KW-0812">Transmembrane</keyword>
<gene>
    <name evidence="3" type="ORF">NGB36_13990</name>
</gene>
<feature type="transmembrane region" description="Helical" evidence="2">
    <location>
        <begin position="41"/>
        <end position="64"/>
    </location>
</feature>
<accession>A0ABT1PVJ2</accession>